<dbReference type="WBParaSite" id="jg7635">
    <property type="protein sequence ID" value="jg7635"/>
    <property type="gene ID" value="jg7635"/>
</dbReference>
<dbReference type="AlphaFoldDB" id="A0A915EKA0"/>
<evidence type="ECO:0000313" key="4">
    <source>
        <dbReference type="WBParaSite" id="jg7635"/>
    </source>
</evidence>
<dbReference type="Gene3D" id="3.40.50.1820">
    <property type="entry name" value="alpha/beta hydrolase"/>
    <property type="match status" value="1"/>
</dbReference>
<keyword evidence="3" id="KW-1185">Reference proteome</keyword>
<evidence type="ECO:0000256" key="2">
    <source>
        <dbReference type="SAM" id="MobiDB-lite"/>
    </source>
</evidence>
<sequence length="399" mass="44673">MIWNDEKTAADVAAAVKQLYQLEAGEKGPLNGLNLYLRGMSIGNGYFSNKYSMATSMDFLYYHGVIGKNDYDSARKCCVEAGQSSCQFNFSIDGCPERLSGLFGLFYNYHIDVYNIYQKCYEEKELPFGMINQQDSPYLLPVRRICSTTHPMMLHSAFLAILLTKLLIICNKNISDINENYIRQYNNEDRDMTSIFKDIISSKYVDQLADPFKILIYNGDADLACTFLEAEFFIDNLVDDQMGLTIAEKQPWFYSEAKTPDVTVAAGFRKSFEFSNTKENAVILDLLTVKGAGHLVPTDRPAPAMQMLYNFLGSQANYSVPVKYSLSKAALKQQYQPNAIELPEPDVSPDDETSETSSPSPPPPGSTTSAASKSLTAYNFGLTNYSIALFCLILLKDLF</sequence>
<comment type="similarity">
    <text evidence="1">Belongs to the peptidase S10 family.</text>
</comment>
<dbReference type="Pfam" id="PF00450">
    <property type="entry name" value="Peptidase_S10"/>
    <property type="match status" value="1"/>
</dbReference>
<proteinExistence type="inferred from homology"/>
<evidence type="ECO:0000313" key="3">
    <source>
        <dbReference type="Proteomes" id="UP000887574"/>
    </source>
</evidence>
<feature type="compositionally biased region" description="Acidic residues" evidence="2">
    <location>
        <begin position="343"/>
        <end position="354"/>
    </location>
</feature>
<dbReference type="SUPFAM" id="SSF53474">
    <property type="entry name" value="alpha/beta-Hydrolases"/>
    <property type="match status" value="1"/>
</dbReference>
<name>A0A915EKA0_9BILA</name>
<organism evidence="3 4">
    <name type="scientific">Ditylenchus dipsaci</name>
    <dbReference type="NCBI Taxonomy" id="166011"/>
    <lineage>
        <taxon>Eukaryota</taxon>
        <taxon>Metazoa</taxon>
        <taxon>Ecdysozoa</taxon>
        <taxon>Nematoda</taxon>
        <taxon>Chromadorea</taxon>
        <taxon>Rhabditida</taxon>
        <taxon>Tylenchina</taxon>
        <taxon>Tylenchomorpha</taxon>
        <taxon>Sphaerularioidea</taxon>
        <taxon>Anguinidae</taxon>
        <taxon>Anguininae</taxon>
        <taxon>Ditylenchus</taxon>
    </lineage>
</organism>
<dbReference type="GO" id="GO:0006508">
    <property type="term" value="P:proteolysis"/>
    <property type="evidence" value="ECO:0007669"/>
    <property type="project" value="InterPro"/>
</dbReference>
<dbReference type="GO" id="GO:0004185">
    <property type="term" value="F:serine-type carboxypeptidase activity"/>
    <property type="evidence" value="ECO:0007669"/>
    <property type="project" value="InterPro"/>
</dbReference>
<dbReference type="PROSITE" id="PS00560">
    <property type="entry name" value="CARBOXYPEPT_SER_HIS"/>
    <property type="match status" value="1"/>
</dbReference>
<dbReference type="InterPro" id="IPR001563">
    <property type="entry name" value="Peptidase_S10"/>
</dbReference>
<reference evidence="4" key="1">
    <citation type="submission" date="2022-11" db="UniProtKB">
        <authorList>
            <consortium name="WormBaseParasite"/>
        </authorList>
    </citation>
    <scope>IDENTIFICATION</scope>
</reference>
<dbReference type="Proteomes" id="UP000887574">
    <property type="component" value="Unplaced"/>
</dbReference>
<accession>A0A915EKA0</accession>
<dbReference type="InterPro" id="IPR029058">
    <property type="entry name" value="AB_hydrolase_fold"/>
</dbReference>
<dbReference type="PANTHER" id="PTHR11802">
    <property type="entry name" value="SERINE PROTEASE FAMILY S10 SERINE CARBOXYPEPTIDASE"/>
    <property type="match status" value="1"/>
</dbReference>
<evidence type="ECO:0000256" key="1">
    <source>
        <dbReference type="ARBA" id="ARBA00009431"/>
    </source>
</evidence>
<feature type="region of interest" description="Disordered" evidence="2">
    <location>
        <begin position="341"/>
        <end position="370"/>
    </location>
</feature>
<dbReference type="PANTHER" id="PTHR11802:SF480">
    <property type="entry name" value="CARBOXYPEPTIDASE"/>
    <property type="match status" value="1"/>
</dbReference>
<protein>
    <submittedName>
        <fullName evidence="4">Serine carboxypeptidase</fullName>
    </submittedName>
</protein>
<dbReference type="InterPro" id="IPR033124">
    <property type="entry name" value="Ser_caboxypep_his_AS"/>
</dbReference>